<reference evidence="3" key="2">
    <citation type="journal article" date="2009" name="Genome Res.">
        <title>Comparative genomic analyses of the human fungal pathogens Coccidioides and their relatives.</title>
        <authorList>
            <person name="Sharpton T.J."/>
            <person name="Stajich J.E."/>
            <person name="Rounsley S.D."/>
            <person name="Gardner M.J."/>
            <person name="Wortman J.R."/>
            <person name="Jordar V.S."/>
            <person name="Maiti R."/>
            <person name="Kodira C.D."/>
            <person name="Neafsey D.E."/>
            <person name="Zeng Q."/>
            <person name="Hung C.-Y."/>
            <person name="McMahan C."/>
            <person name="Muszewska A."/>
            <person name="Grynberg M."/>
            <person name="Mandel M.A."/>
            <person name="Kellner E.M."/>
            <person name="Barker B.M."/>
            <person name="Galgiani J.N."/>
            <person name="Orbach M.J."/>
            <person name="Kirkland T.N."/>
            <person name="Cole G.T."/>
            <person name="Henn M.R."/>
            <person name="Birren B.W."/>
            <person name="Taylor J.W."/>
        </authorList>
    </citation>
    <scope>NUCLEOTIDE SEQUENCE [LARGE SCALE GENOMIC DNA]</scope>
    <source>
        <strain evidence="3">RMSCC 3488</strain>
    </source>
</reference>
<gene>
    <name evidence="2" type="ORF">CPAG_02163</name>
</gene>
<dbReference type="VEuPathDB" id="FungiDB:CPAG_02163"/>
<dbReference type="Proteomes" id="UP000054567">
    <property type="component" value="Unassembled WGS sequence"/>
</dbReference>
<evidence type="ECO:0000256" key="1">
    <source>
        <dbReference type="SAM" id="MobiDB-lite"/>
    </source>
</evidence>
<dbReference type="AlphaFoldDB" id="A0A0J6F979"/>
<feature type="compositionally biased region" description="Basic and acidic residues" evidence="1">
    <location>
        <begin position="70"/>
        <end position="86"/>
    </location>
</feature>
<organism evidence="2 3">
    <name type="scientific">Coccidioides posadasii RMSCC 3488</name>
    <dbReference type="NCBI Taxonomy" id="454284"/>
    <lineage>
        <taxon>Eukaryota</taxon>
        <taxon>Fungi</taxon>
        <taxon>Dikarya</taxon>
        <taxon>Ascomycota</taxon>
        <taxon>Pezizomycotina</taxon>
        <taxon>Eurotiomycetes</taxon>
        <taxon>Eurotiomycetidae</taxon>
        <taxon>Onygenales</taxon>
        <taxon>Onygenaceae</taxon>
        <taxon>Coccidioides</taxon>
    </lineage>
</organism>
<feature type="region of interest" description="Disordered" evidence="1">
    <location>
        <begin position="70"/>
        <end position="89"/>
    </location>
</feature>
<evidence type="ECO:0000313" key="2">
    <source>
        <dbReference type="EMBL" id="KMM65820.1"/>
    </source>
</evidence>
<proteinExistence type="predicted"/>
<protein>
    <submittedName>
        <fullName evidence="2">Uncharacterized protein</fullName>
    </submittedName>
</protein>
<feature type="compositionally biased region" description="Basic and acidic residues" evidence="1">
    <location>
        <begin position="142"/>
        <end position="152"/>
    </location>
</feature>
<accession>A0A0J6F979</accession>
<reference evidence="3" key="3">
    <citation type="journal article" date="2010" name="Genome Res.">
        <title>Population genomic sequencing of Coccidioides fungi reveals recent hybridization and transposon control.</title>
        <authorList>
            <person name="Neafsey D.E."/>
            <person name="Barker B.M."/>
            <person name="Sharpton T.J."/>
            <person name="Stajich J.E."/>
            <person name="Park D.J."/>
            <person name="Whiston E."/>
            <person name="Hung C.-Y."/>
            <person name="McMahan C."/>
            <person name="White J."/>
            <person name="Sykes S."/>
            <person name="Heiman D."/>
            <person name="Young S."/>
            <person name="Zeng Q."/>
            <person name="Abouelleil A."/>
            <person name="Aftuck L."/>
            <person name="Bessette D."/>
            <person name="Brown A."/>
            <person name="FitzGerald M."/>
            <person name="Lui A."/>
            <person name="Macdonald J.P."/>
            <person name="Priest M."/>
            <person name="Orbach M.J."/>
            <person name="Galgiani J.N."/>
            <person name="Kirkland T.N."/>
            <person name="Cole G.T."/>
            <person name="Birren B.W."/>
            <person name="Henn M.R."/>
            <person name="Taylor J.W."/>
            <person name="Rounsley S.D."/>
        </authorList>
    </citation>
    <scope>NUCLEOTIDE SEQUENCE [LARGE SCALE GENOMIC DNA]</scope>
    <source>
        <strain evidence="3">RMSCC 3488</strain>
    </source>
</reference>
<name>A0A0J6F979_COCPO</name>
<feature type="region of interest" description="Disordered" evidence="1">
    <location>
        <begin position="142"/>
        <end position="168"/>
    </location>
</feature>
<dbReference type="EMBL" id="DS268109">
    <property type="protein sequence ID" value="KMM65820.1"/>
    <property type="molecule type" value="Genomic_DNA"/>
</dbReference>
<sequence>MAALQQASTKYRSMDEWSRLLDRPDDERNCGSEGEVTSGWWIEEFGPQSPTHDRMRERYRRTRASWMGKRREYGQREADTGADEQRQGLWPMPEIEQNLNAYPLQDTDSDQIGKVAIQYRVMMTRFLLRILVSDTNEFVELQRGEGKTENSKSKFGIPDHFSKPQSRV</sequence>
<reference evidence="2 3" key="1">
    <citation type="submission" date="2007-06" db="EMBL/GenBank/DDBJ databases">
        <title>The Genome Sequence of Coccidioides posadasii RMSCC_3488.</title>
        <authorList>
            <consortium name="Coccidioides Genome Resources Consortium"/>
            <consortium name="The Broad Institute Genome Sequencing Platform"/>
            <person name="Henn M.R."/>
            <person name="Sykes S."/>
            <person name="Young S."/>
            <person name="Jaffe D."/>
            <person name="Berlin A."/>
            <person name="Alvarez P."/>
            <person name="Butler J."/>
            <person name="Gnerre S."/>
            <person name="Grabherr M."/>
            <person name="Mauceli E."/>
            <person name="Brockman W."/>
            <person name="Kodira C."/>
            <person name="Alvarado L."/>
            <person name="Zeng Q."/>
            <person name="Crawford M."/>
            <person name="Antoine C."/>
            <person name="Devon K."/>
            <person name="Galgiani J."/>
            <person name="Orsborn K."/>
            <person name="Lewis M.L."/>
            <person name="Nusbaum C."/>
            <person name="Galagan J."/>
            <person name="Birren B."/>
        </authorList>
    </citation>
    <scope>NUCLEOTIDE SEQUENCE [LARGE SCALE GENOMIC DNA]</scope>
    <source>
        <strain evidence="2 3">RMSCC 3488</strain>
    </source>
</reference>
<evidence type="ECO:0000313" key="3">
    <source>
        <dbReference type="Proteomes" id="UP000054567"/>
    </source>
</evidence>